<proteinExistence type="predicted"/>
<feature type="site" description="Lowers pKa of active site Tyr" evidence="3">
    <location>
        <position position="79"/>
    </location>
</feature>
<evidence type="ECO:0000256" key="3">
    <source>
        <dbReference type="PIRSR" id="PIRSR000097-3"/>
    </source>
</evidence>
<protein>
    <submittedName>
        <fullName evidence="5">Aldo/keto reductase, diketogulonate reductase</fullName>
    </submittedName>
</protein>
<feature type="binding site" evidence="2">
    <location>
        <position position="112"/>
    </location>
    <ligand>
        <name>substrate</name>
    </ligand>
</feature>
<dbReference type="KEGG" id="sgp:SpiGrapes_2600"/>
<dbReference type="AlphaFoldDB" id="G8QUQ3"/>
<dbReference type="OrthoDB" id="9804790at2"/>
<dbReference type="PRINTS" id="PR00069">
    <property type="entry name" value="ALDKETRDTASE"/>
</dbReference>
<reference evidence="5 6" key="1">
    <citation type="submission" date="2011-11" db="EMBL/GenBank/DDBJ databases">
        <title>Complete sequence of Spirochaeta sp. grapes.</title>
        <authorList>
            <consortium name="US DOE Joint Genome Institute"/>
            <person name="Lucas S."/>
            <person name="Han J."/>
            <person name="Lapidus A."/>
            <person name="Cheng J.-F."/>
            <person name="Goodwin L."/>
            <person name="Pitluck S."/>
            <person name="Peters L."/>
            <person name="Ovchinnikova G."/>
            <person name="Munk A.C."/>
            <person name="Detter J.C."/>
            <person name="Han C."/>
            <person name="Tapia R."/>
            <person name="Land M."/>
            <person name="Hauser L."/>
            <person name="Kyrpides N."/>
            <person name="Ivanova N."/>
            <person name="Pagani I."/>
            <person name="Ritalahtilisa K."/>
            <person name="Loeffler F."/>
            <person name="Woyke T."/>
        </authorList>
    </citation>
    <scope>NUCLEOTIDE SEQUENCE [LARGE SCALE GENOMIC DNA]</scope>
    <source>
        <strain evidence="6">ATCC BAA-1885 / DSM 22778 / Grapes</strain>
    </source>
</reference>
<dbReference type="PIRSF" id="PIRSF000097">
    <property type="entry name" value="AKR"/>
    <property type="match status" value="1"/>
</dbReference>
<dbReference type="SUPFAM" id="SSF51430">
    <property type="entry name" value="NAD(P)-linked oxidoreductase"/>
    <property type="match status" value="1"/>
</dbReference>
<gene>
    <name evidence="5" type="ordered locus">SpiGrapes_2600</name>
</gene>
<dbReference type="HOGENOM" id="CLU_023205_0_0_12"/>
<feature type="active site" description="Proton donor" evidence="1">
    <location>
        <position position="54"/>
    </location>
</feature>
<sequence>MDVPTMSIKATGAKIPAIGVGTFGSDHVSNEEMAQSVHTALRLGYRNIDCASVYGNEKEIGKVLNDFPVNREELWITSKLWNDMHGKGKVLASCRQSLKDLGLEYLDLYLVHWPFPNFHPPKCDVTSRSENARPYIHEEFMETWREMEELVDLGLVRHIGTSNMTKAKLTLLLQDCRIRPSFQEMELHPCFQQQEFLSYVKGEGIIPIGFCPLGSPNRPERDMTEGDAVDMEHPIVVEIAKAHHCHPANICLKWAQANGIIPIPQSTKEKNLLSNLESICSDPLSNEEVERLKGADCNSRLVKGQVFLWKEAKDWTDLWDLDGTIPCPESYKQ</sequence>
<dbReference type="Gene3D" id="3.20.20.100">
    <property type="entry name" value="NADP-dependent oxidoreductase domain"/>
    <property type="match status" value="1"/>
</dbReference>
<dbReference type="Pfam" id="PF00248">
    <property type="entry name" value="Aldo_ket_red"/>
    <property type="match status" value="1"/>
</dbReference>
<dbReference type="GO" id="GO:0016491">
    <property type="term" value="F:oxidoreductase activity"/>
    <property type="evidence" value="ECO:0007669"/>
    <property type="project" value="InterPro"/>
</dbReference>
<dbReference type="PANTHER" id="PTHR11732">
    <property type="entry name" value="ALDO/KETO REDUCTASE"/>
    <property type="match status" value="1"/>
</dbReference>
<dbReference type="EMBL" id="CP003155">
    <property type="protein sequence ID" value="AEV30361.1"/>
    <property type="molecule type" value="Genomic_DNA"/>
</dbReference>
<organism evidence="5 6">
    <name type="scientific">Sphaerochaeta pleomorpha (strain ATCC BAA-1885 / DSM 22778 / Grapes)</name>
    <dbReference type="NCBI Taxonomy" id="158190"/>
    <lineage>
        <taxon>Bacteria</taxon>
        <taxon>Pseudomonadati</taxon>
        <taxon>Spirochaetota</taxon>
        <taxon>Spirochaetia</taxon>
        <taxon>Spirochaetales</taxon>
        <taxon>Sphaerochaetaceae</taxon>
        <taxon>Sphaerochaeta</taxon>
    </lineage>
</organism>
<dbReference type="STRING" id="158190.SpiGrapes_2600"/>
<dbReference type="eggNOG" id="COG0656">
    <property type="taxonomic scope" value="Bacteria"/>
</dbReference>
<evidence type="ECO:0000256" key="1">
    <source>
        <dbReference type="PIRSR" id="PIRSR000097-1"/>
    </source>
</evidence>
<name>G8QUQ3_SPHPG</name>
<dbReference type="InterPro" id="IPR036812">
    <property type="entry name" value="NAD(P)_OxRdtase_dom_sf"/>
</dbReference>
<dbReference type="Proteomes" id="UP000005632">
    <property type="component" value="Chromosome"/>
</dbReference>
<dbReference type="InterPro" id="IPR023210">
    <property type="entry name" value="NADP_OxRdtase_dom"/>
</dbReference>
<feature type="domain" description="NADP-dependent oxidoreductase" evidence="4">
    <location>
        <begin position="18"/>
        <end position="294"/>
    </location>
</feature>
<accession>G8QUQ3</accession>
<evidence type="ECO:0000256" key="2">
    <source>
        <dbReference type="PIRSR" id="PIRSR000097-2"/>
    </source>
</evidence>
<keyword evidence="6" id="KW-1185">Reference proteome</keyword>
<evidence type="ECO:0000259" key="4">
    <source>
        <dbReference type="Pfam" id="PF00248"/>
    </source>
</evidence>
<evidence type="ECO:0000313" key="5">
    <source>
        <dbReference type="EMBL" id="AEV30361.1"/>
    </source>
</evidence>
<dbReference type="CDD" id="cd19071">
    <property type="entry name" value="AKR_AKR1-5-like"/>
    <property type="match status" value="1"/>
</dbReference>
<dbReference type="RefSeq" id="WP_014271201.1">
    <property type="nucleotide sequence ID" value="NC_016633.1"/>
</dbReference>
<dbReference type="InterPro" id="IPR020471">
    <property type="entry name" value="AKR"/>
</dbReference>
<evidence type="ECO:0000313" key="6">
    <source>
        <dbReference type="Proteomes" id="UP000005632"/>
    </source>
</evidence>